<dbReference type="SUPFAM" id="SSF53474">
    <property type="entry name" value="alpha/beta-Hydrolases"/>
    <property type="match status" value="1"/>
</dbReference>
<dbReference type="PANTHER" id="PTHR11731">
    <property type="entry name" value="PROTEASE FAMILY S9B,C DIPEPTIDYL-PEPTIDASE IV-RELATED"/>
    <property type="match status" value="1"/>
</dbReference>
<organism evidence="1 2">
    <name type="scientific">Halocaridina rubra</name>
    <name type="common">Hawaiian red shrimp</name>
    <dbReference type="NCBI Taxonomy" id="373956"/>
    <lineage>
        <taxon>Eukaryota</taxon>
        <taxon>Metazoa</taxon>
        <taxon>Ecdysozoa</taxon>
        <taxon>Arthropoda</taxon>
        <taxon>Crustacea</taxon>
        <taxon>Multicrustacea</taxon>
        <taxon>Malacostraca</taxon>
        <taxon>Eumalacostraca</taxon>
        <taxon>Eucarida</taxon>
        <taxon>Decapoda</taxon>
        <taxon>Pleocyemata</taxon>
        <taxon>Caridea</taxon>
        <taxon>Atyoidea</taxon>
        <taxon>Atyidae</taxon>
        <taxon>Halocaridina</taxon>
    </lineage>
</organism>
<evidence type="ECO:0000313" key="2">
    <source>
        <dbReference type="Proteomes" id="UP001381693"/>
    </source>
</evidence>
<sequence>SEGLKEIKPLVVPEVFTTRINSGDYIYSMVFKPHNYTQGRKYPTVLSIYGGPQVQLVSNTFKGFRHMRTHMLAAHGFCVVCIDSRGSDNRGMGFQAHLMNRM</sequence>
<feature type="non-terminal residue" evidence="1">
    <location>
        <position position="1"/>
    </location>
</feature>
<dbReference type="InterPro" id="IPR050278">
    <property type="entry name" value="Serine_Prot_S9B/DPPIV"/>
</dbReference>
<dbReference type="InterPro" id="IPR029058">
    <property type="entry name" value="AB_hydrolase_fold"/>
</dbReference>
<feature type="non-terminal residue" evidence="1">
    <location>
        <position position="102"/>
    </location>
</feature>
<dbReference type="Gene3D" id="3.40.50.1820">
    <property type="entry name" value="alpha/beta hydrolase"/>
    <property type="match status" value="1"/>
</dbReference>
<proteinExistence type="predicted"/>
<keyword evidence="1" id="KW-0378">Hydrolase</keyword>
<dbReference type="EMBL" id="JAXCGZ010007211">
    <property type="protein sequence ID" value="KAK7079387.1"/>
    <property type="molecule type" value="Genomic_DNA"/>
</dbReference>
<keyword evidence="2" id="KW-1185">Reference proteome</keyword>
<dbReference type="Proteomes" id="UP001381693">
    <property type="component" value="Unassembled WGS sequence"/>
</dbReference>
<dbReference type="GO" id="GO:0006508">
    <property type="term" value="P:proteolysis"/>
    <property type="evidence" value="ECO:0007669"/>
    <property type="project" value="TreeGrafter"/>
</dbReference>
<dbReference type="AlphaFoldDB" id="A0AAN9ACM2"/>
<dbReference type="PANTHER" id="PTHR11731:SF193">
    <property type="entry name" value="DIPEPTIDYL PEPTIDASE 9"/>
    <property type="match status" value="1"/>
</dbReference>
<reference evidence="1 2" key="1">
    <citation type="submission" date="2023-11" db="EMBL/GenBank/DDBJ databases">
        <title>Halocaridina rubra genome assembly.</title>
        <authorList>
            <person name="Smith C."/>
        </authorList>
    </citation>
    <scope>NUCLEOTIDE SEQUENCE [LARGE SCALE GENOMIC DNA]</scope>
    <source>
        <strain evidence="1">EP-1</strain>
        <tissue evidence="1">Whole</tissue>
    </source>
</reference>
<dbReference type="EC" id="3.4.14.5" evidence="1"/>
<comment type="caution">
    <text evidence="1">The sequence shown here is derived from an EMBL/GenBank/DDBJ whole genome shotgun (WGS) entry which is preliminary data.</text>
</comment>
<name>A0AAN9ACM2_HALRR</name>
<evidence type="ECO:0000313" key="1">
    <source>
        <dbReference type="EMBL" id="KAK7079387.1"/>
    </source>
</evidence>
<dbReference type="GO" id="GO:0008239">
    <property type="term" value="F:dipeptidyl-peptidase activity"/>
    <property type="evidence" value="ECO:0007669"/>
    <property type="project" value="UniProtKB-EC"/>
</dbReference>
<protein>
    <submittedName>
        <fullName evidence="1">Dipeptidylpeptidase</fullName>
        <ecNumber evidence="1">3.4.14.5</ecNumber>
    </submittedName>
</protein>
<accession>A0AAN9ACM2</accession>
<gene>
    <name evidence="1" type="primary">DPP8_2</name>
    <name evidence="1" type="ORF">SK128_023410</name>
</gene>